<accession>A0A699KII5</accession>
<dbReference type="AlphaFoldDB" id="A0A699KII5"/>
<dbReference type="PANTHER" id="PTHR46148">
    <property type="entry name" value="CHROMO DOMAIN-CONTAINING PROTEIN"/>
    <property type="match status" value="1"/>
</dbReference>
<dbReference type="Pfam" id="PF24626">
    <property type="entry name" value="SH3_Tf2-1"/>
    <property type="match status" value="1"/>
</dbReference>
<dbReference type="EMBL" id="BKCJ010516229">
    <property type="protein sequence ID" value="GFA92954.1"/>
    <property type="molecule type" value="Genomic_DNA"/>
</dbReference>
<evidence type="ECO:0000259" key="1">
    <source>
        <dbReference type="Pfam" id="PF24626"/>
    </source>
</evidence>
<organism evidence="2">
    <name type="scientific">Tanacetum cinerariifolium</name>
    <name type="common">Dalmatian daisy</name>
    <name type="synonym">Chrysanthemum cinerariifolium</name>
    <dbReference type="NCBI Taxonomy" id="118510"/>
    <lineage>
        <taxon>Eukaryota</taxon>
        <taxon>Viridiplantae</taxon>
        <taxon>Streptophyta</taxon>
        <taxon>Embryophyta</taxon>
        <taxon>Tracheophyta</taxon>
        <taxon>Spermatophyta</taxon>
        <taxon>Magnoliopsida</taxon>
        <taxon>eudicotyledons</taxon>
        <taxon>Gunneridae</taxon>
        <taxon>Pentapetalae</taxon>
        <taxon>asterids</taxon>
        <taxon>campanulids</taxon>
        <taxon>Asterales</taxon>
        <taxon>Asteraceae</taxon>
        <taxon>Asteroideae</taxon>
        <taxon>Anthemideae</taxon>
        <taxon>Anthemidinae</taxon>
        <taxon>Tanacetum</taxon>
    </lineage>
</organism>
<dbReference type="InterPro" id="IPR056924">
    <property type="entry name" value="SH3_Tf2-1"/>
</dbReference>
<reference evidence="2" key="1">
    <citation type="journal article" date="2019" name="Sci. Rep.">
        <title>Draft genome of Tanacetum cinerariifolium, the natural source of mosquito coil.</title>
        <authorList>
            <person name="Yamashiro T."/>
            <person name="Shiraishi A."/>
            <person name="Satake H."/>
            <person name="Nakayama K."/>
        </authorList>
    </citation>
    <scope>NUCLEOTIDE SEQUENCE</scope>
</reference>
<dbReference type="PANTHER" id="PTHR46148:SF57">
    <property type="entry name" value="OS12G0499874 PROTEIN"/>
    <property type="match status" value="1"/>
</dbReference>
<comment type="caution">
    <text evidence="2">The sequence shown here is derived from an EMBL/GenBank/DDBJ whole genome shotgun (WGS) entry which is preliminary data.</text>
</comment>
<proteinExistence type="predicted"/>
<name>A0A699KII5_TANCI</name>
<protein>
    <recommendedName>
        <fullName evidence="1">Tf2-1-like SH3-like domain-containing protein</fullName>
    </recommendedName>
</protein>
<gene>
    <name evidence="2" type="ORF">Tci_664926</name>
</gene>
<feature type="domain" description="Tf2-1-like SH3-like" evidence="1">
    <location>
        <begin position="1"/>
        <end position="61"/>
    </location>
</feature>
<sequence length="108" mass="12704">MLKVSPCKGVIHFKKRGKLGPRYIGSFRITYRVEKVSYILELPEELNSFHNTFYVSLLHKFLVDEAEHVPLADIVADEKLDYVEEPVEILDTMIKKLKRKEILLFKVR</sequence>
<evidence type="ECO:0000313" key="2">
    <source>
        <dbReference type="EMBL" id="GFA92954.1"/>
    </source>
</evidence>